<dbReference type="AlphaFoldDB" id="K1LWK6"/>
<name>K1LWK6_9LACT</name>
<dbReference type="EMBL" id="AGZD01000007">
    <property type="protein sequence ID" value="EKB54473.1"/>
    <property type="molecule type" value="Genomic_DNA"/>
</dbReference>
<dbReference type="NCBIfam" id="TIGR01641">
    <property type="entry name" value="phageSPP1_gp7"/>
    <property type="match status" value="1"/>
</dbReference>
<dbReference type="InterPro" id="IPR002048">
    <property type="entry name" value="EF_hand_dom"/>
</dbReference>
<feature type="domain" description="EF-hand" evidence="1">
    <location>
        <begin position="284"/>
        <end position="319"/>
    </location>
</feature>
<reference evidence="2 3" key="1">
    <citation type="submission" date="2012-07" db="EMBL/GenBank/DDBJ databases">
        <title>The Genome Sequence of Facklamia hominis CCUG 36813.</title>
        <authorList>
            <consortium name="The Broad Institute Genome Sequencing Platform"/>
            <person name="Earl A."/>
            <person name="Ward D."/>
            <person name="Feldgarden M."/>
            <person name="Gevers D."/>
            <person name="Huys G."/>
            <person name="Walker B."/>
            <person name="Young S.K."/>
            <person name="Zeng Q."/>
            <person name="Gargeya S."/>
            <person name="Fitzgerald M."/>
            <person name="Haas B."/>
            <person name="Abouelleil A."/>
            <person name="Alvarado L."/>
            <person name="Arachchi H.M."/>
            <person name="Berlin A.M."/>
            <person name="Chapman S.B."/>
            <person name="Goldberg J."/>
            <person name="Griggs A."/>
            <person name="Gujja S."/>
            <person name="Hansen M."/>
            <person name="Howarth C."/>
            <person name="Imamovic A."/>
            <person name="Larimer J."/>
            <person name="McCowen C."/>
            <person name="Montmayeur A."/>
            <person name="Murphy C."/>
            <person name="Neiman D."/>
            <person name="Pearson M."/>
            <person name="Priest M."/>
            <person name="Roberts A."/>
            <person name="Saif S."/>
            <person name="Shea T."/>
            <person name="Sisk P."/>
            <person name="Sykes S."/>
            <person name="Wortman J."/>
            <person name="Nusbaum C."/>
            <person name="Birren B."/>
        </authorList>
    </citation>
    <scope>NUCLEOTIDE SEQUENCE [LARGE SCALE GENOMIC DNA]</scope>
    <source>
        <strain evidence="2 3">CCUG 36813</strain>
    </source>
</reference>
<dbReference type="PROSITE" id="PS50222">
    <property type="entry name" value="EF_HAND_2"/>
    <property type="match status" value="1"/>
</dbReference>
<organism evidence="2 3">
    <name type="scientific">Facklamia hominis CCUG 36813</name>
    <dbReference type="NCBI Taxonomy" id="883111"/>
    <lineage>
        <taxon>Bacteria</taxon>
        <taxon>Bacillati</taxon>
        <taxon>Bacillota</taxon>
        <taxon>Bacilli</taxon>
        <taxon>Lactobacillales</taxon>
        <taxon>Aerococcaceae</taxon>
        <taxon>Facklamia</taxon>
    </lineage>
</organism>
<dbReference type="InterPro" id="IPR006528">
    <property type="entry name" value="Phage_head_morphogenesis_dom"/>
</dbReference>
<comment type="caution">
    <text evidence="2">The sequence shown here is derived from an EMBL/GenBank/DDBJ whole genome shotgun (WGS) entry which is preliminary data.</text>
</comment>
<dbReference type="HOGENOM" id="CLU_017434_5_1_9"/>
<accession>K1LWK6</accession>
<dbReference type="InterPro" id="IPR003540">
    <property type="entry name" value="ADP-ribosyltransferase"/>
</dbReference>
<dbReference type="Pfam" id="PF03496">
    <property type="entry name" value="ADPrib_exo_Tox"/>
    <property type="match status" value="1"/>
</dbReference>
<dbReference type="Pfam" id="PF04233">
    <property type="entry name" value="Phage_Mu_F"/>
    <property type="match status" value="1"/>
</dbReference>
<dbReference type="PATRIC" id="fig|883111.3.peg.668"/>
<sequence length="496" mass="57537">MKSLQERDRSLQAVYSDLYTTTHNEIVKELENYHHRYGNALGLSPQEASLRVSQYDVEAFADKAKRYVQTKDFSDKANRELKMYNYALRARRDELLQASIQLSMLELQAREEALTERNILKEGLAEYERQAGIMGMSVPDVETMKQTIKALSQTSYQCATWSDRIWQRQNVLQRHVMNIVEDVALRGKSPLEYVPQLRKVFDVGAYEARRLAVTESCRVQTGVQKEVYLNNDFQYYVWSPEPSACPVCAAMKGQSFRTTDMQPGVNAPPMHPHCHCTTAPDADKEREKLEEMFREYEEDQFEFIDRKDLTQLIKQSGKISQKDRQIIYDKAFGYIQSNNSFKINYALRTNQTYRLTDRSQETIRVLDKVISDNSLTKNVRTVRYVDGKVIESILEQNSEFFPGESISTSEIVKLFNNEKLSFREKGYTSVSLIEENNVFKQFRPVKCVIDVPSNANSFVTENTLESEMIIHRDSEYDIIGAKQEGNQLIVHLKMRK</sequence>
<dbReference type="Proteomes" id="UP000004465">
    <property type="component" value="Unassembled WGS sequence"/>
</dbReference>
<evidence type="ECO:0000313" key="3">
    <source>
        <dbReference type="Proteomes" id="UP000004465"/>
    </source>
</evidence>
<dbReference type="GO" id="GO:0005509">
    <property type="term" value="F:calcium ion binding"/>
    <property type="evidence" value="ECO:0007669"/>
    <property type="project" value="InterPro"/>
</dbReference>
<keyword evidence="3" id="KW-1185">Reference proteome</keyword>
<dbReference type="SUPFAM" id="SSF56399">
    <property type="entry name" value="ADP-ribosylation"/>
    <property type="match status" value="1"/>
</dbReference>
<dbReference type="Gene3D" id="3.90.176.10">
    <property type="entry name" value="Toxin ADP-ribosyltransferase, Chain A, domain 1"/>
    <property type="match status" value="1"/>
</dbReference>
<protein>
    <recommendedName>
        <fullName evidence="1">EF-hand domain-containing protein</fullName>
    </recommendedName>
</protein>
<gene>
    <name evidence="2" type="ORF">HMPREF9706_00663</name>
</gene>
<evidence type="ECO:0000313" key="2">
    <source>
        <dbReference type="EMBL" id="EKB54473.1"/>
    </source>
</evidence>
<evidence type="ECO:0000259" key="1">
    <source>
        <dbReference type="PROSITE" id="PS50222"/>
    </source>
</evidence>
<proteinExistence type="predicted"/>
<dbReference type="STRING" id="883111.HMPREF9706_00663"/>